<name>A0A501W3H4_9BACT</name>
<proteinExistence type="predicted"/>
<evidence type="ECO:0000313" key="1">
    <source>
        <dbReference type="EMBL" id="TPE43312.1"/>
    </source>
</evidence>
<sequence>MNEDSLSTKDMLMDISSMRSKAMRLTENGKAYHVLLKDILARDLIKNDEARVPSLKELSAATGLQYGKIRKYVEEIYHDLVLDLEARSVFSFTKVRYEFLIRGFTKDKFITLEADQLPVVPRVGEQVSMPFFYAYMKTSRFFVEEIDHSFEEDSQIVRIWLTQGYYNSYWHYRKDKAKEEHELGLMDFFHLEEHELKKKLGVGKKMDDYLAKKFGLSK</sequence>
<dbReference type="RefSeq" id="WP_140622258.1">
    <property type="nucleotide sequence ID" value="NZ_VFRQ01000007.1"/>
</dbReference>
<dbReference type="EMBL" id="VFRQ01000007">
    <property type="protein sequence ID" value="TPE43312.1"/>
    <property type="molecule type" value="Genomic_DNA"/>
</dbReference>
<dbReference type="Proteomes" id="UP000316727">
    <property type="component" value="Unassembled WGS sequence"/>
</dbReference>
<dbReference type="AlphaFoldDB" id="A0A501W3H4"/>
<protein>
    <submittedName>
        <fullName evidence="1">Uncharacterized protein</fullName>
    </submittedName>
</protein>
<evidence type="ECO:0000313" key="2">
    <source>
        <dbReference type="Proteomes" id="UP000316727"/>
    </source>
</evidence>
<dbReference type="OrthoDB" id="884804at2"/>
<comment type="caution">
    <text evidence="1">The sequence shown here is derived from an EMBL/GenBank/DDBJ whole genome shotgun (WGS) entry which is preliminary data.</text>
</comment>
<keyword evidence="2" id="KW-1185">Reference proteome</keyword>
<accession>A0A501W3H4</accession>
<reference evidence="1 2" key="1">
    <citation type="submission" date="2019-06" db="EMBL/GenBank/DDBJ databases">
        <title>A novel bacterium of genus Pontibacter, isolated from marine sediment.</title>
        <authorList>
            <person name="Huang H."/>
            <person name="Mo K."/>
            <person name="Hu Y."/>
        </authorList>
    </citation>
    <scope>NUCLEOTIDE SEQUENCE [LARGE SCALE GENOMIC DNA]</scope>
    <source>
        <strain evidence="1 2">HB172049</strain>
    </source>
</reference>
<organism evidence="1 2">
    <name type="scientific">Pontibacter mangrovi</name>
    <dbReference type="NCBI Taxonomy" id="2589816"/>
    <lineage>
        <taxon>Bacteria</taxon>
        <taxon>Pseudomonadati</taxon>
        <taxon>Bacteroidota</taxon>
        <taxon>Cytophagia</taxon>
        <taxon>Cytophagales</taxon>
        <taxon>Hymenobacteraceae</taxon>
        <taxon>Pontibacter</taxon>
    </lineage>
</organism>
<gene>
    <name evidence="1" type="ORF">FJM65_14475</name>
</gene>